<dbReference type="EMBL" id="JAPDGR010003333">
    <property type="protein sequence ID" value="KAJ2971650.1"/>
    <property type="molecule type" value="Genomic_DNA"/>
</dbReference>
<protein>
    <submittedName>
        <fullName evidence="1">Uncharacterized protein</fullName>
    </submittedName>
</protein>
<name>A0ACC1MXU0_9PEZI</name>
<organism evidence="1 2">
    <name type="scientific">Xylaria curta</name>
    <dbReference type="NCBI Taxonomy" id="42375"/>
    <lineage>
        <taxon>Eukaryota</taxon>
        <taxon>Fungi</taxon>
        <taxon>Dikarya</taxon>
        <taxon>Ascomycota</taxon>
        <taxon>Pezizomycotina</taxon>
        <taxon>Sordariomycetes</taxon>
        <taxon>Xylariomycetidae</taxon>
        <taxon>Xylariales</taxon>
        <taxon>Xylariaceae</taxon>
        <taxon>Xylaria</taxon>
    </lineage>
</organism>
<evidence type="ECO:0000313" key="1">
    <source>
        <dbReference type="EMBL" id="KAJ2971650.1"/>
    </source>
</evidence>
<keyword evidence="2" id="KW-1185">Reference proteome</keyword>
<evidence type="ECO:0000313" key="2">
    <source>
        <dbReference type="Proteomes" id="UP001143856"/>
    </source>
</evidence>
<gene>
    <name evidence="1" type="ORF">NUW58_g9357</name>
</gene>
<dbReference type="Proteomes" id="UP001143856">
    <property type="component" value="Unassembled WGS sequence"/>
</dbReference>
<proteinExistence type="predicted"/>
<accession>A0ACC1MXU0</accession>
<sequence>MRLRLLALSRPASRTLYANARAAMGDNRRIAPGALKRRADSLLDEIRKTSRPRTRESSTALPVSMAYANGAIRITRTPGRKHMKNCINLGDIIHKDHLESACIYSFFIAEEELYEHLPFSHESGGIPIYIGRDPNFDAPAVHTAGTIAGVNFQAKVSRKQLDILRPVLQQLHSQRYGQNLHTFYAWGPGSCHSKILLLLYPTFLRIVITSCNMMDIDTELGDNQWYIHDVPKRPSPSRRPPSGFEADLLSHMEALGTPDAFLESIRGQYDYSNVKVHLITSTPGTCSGAKAERHGLLRLRQIVKQMDLKLPEKDDSQQLQLEVCTASVGNLSAEWLNGFYDCALGKDTLKTENGVPAVPKMKLFYPTMQDVQNADEAARDAASNIGCHMRPWDKAPQEVKQIFHHYESKDRGKLFHQKLILAYNPQESTQLPYYIYVGSANLSQSAWGALENDKRGNESTFDKKLVKLANFECGVLIPGHLIKELLEDGTENWRAGIVPHIQTTPPYNLLKDKAWNDYRWTKDYREREESGSGWSF</sequence>
<reference evidence="1" key="1">
    <citation type="submission" date="2022-10" db="EMBL/GenBank/DDBJ databases">
        <title>Genome Sequence of Xylaria curta.</title>
        <authorList>
            <person name="Buettner E."/>
        </authorList>
    </citation>
    <scope>NUCLEOTIDE SEQUENCE</scope>
    <source>
        <strain evidence="1">Babe10</strain>
    </source>
</reference>
<comment type="caution">
    <text evidence="1">The sequence shown here is derived from an EMBL/GenBank/DDBJ whole genome shotgun (WGS) entry which is preliminary data.</text>
</comment>